<dbReference type="InterPro" id="IPR050678">
    <property type="entry name" value="DNA_Partitioning_ATPase"/>
</dbReference>
<proteinExistence type="predicted"/>
<feature type="domain" description="AAA" evidence="1">
    <location>
        <begin position="124"/>
        <end position="284"/>
    </location>
</feature>
<name>A0A0F7HI83_9STAP</name>
<dbReference type="OrthoDB" id="3035369at2"/>
<dbReference type="EMBL" id="FOTB01000004">
    <property type="protein sequence ID" value="SFK83336.1"/>
    <property type="molecule type" value="Genomic_DNA"/>
</dbReference>
<dbReference type="Gene3D" id="3.40.50.300">
    <property type="entry name" value="P-loop containing nucleotide triphosphate hydrolases"/>
    <property type="match status" value="1"/>
</dbReference>
<evidence type="ECO:0000313" key="5">
    <source>
        <dbReference type="Proteomes" id="UP000183090"/>
    </source>
</evidence>
<accession>A0A0F7HI83</accession>
<gene>
    <name evidence="2" type="ORF">AAT16_02875</name>
    <name evidence="3" type="ORF">SAMN05216235_1948</name>
</gene>
<dbReference type="KEGG" id="shv:AAT16_02875"/>
<dbReference type="InterPro" id="IPR025669">
    <property type="entry name" value="AAA_dom"/>
</dbReference>
<dbReference type="PANTHER" id="PTHR13696:SF52">
    <property type="entry name" value="PARA FAMILY PROTEIN CT_582"/>
    <property type="match status" value="1"/>
</dbReference>
<evidence type="ECO:0000313" key="2">
    <source>
        <dbReference type="EMBL" id="AKG73252.1"/>
    </source>
</evidence>
<dbReference type="AlphaFoldDB" id="A0A0F7HI83"/>
<keyword evidence="4" id="KW-1185">Reference proteome</keyword>
<reference evidence="4" key="2">
    <citation type="submission" date="2015-04" db="EMBL/GenBank/DDBJ databases">
        <title>Complete genome sequence of Salinicoccus halodurans strain H3B36, isolated from the Qaidam basin of China.</title>
        <authorList>
            <person name="Ma Y."/>
            <person name="Jiang K."/>
            <person name="Xue Y."/>
        </authorList>
    </citation>
    <scope>NUCLEOTIDE SEQUENCE [LARGE SCALE GENOMIC DNA]</scope>
    <source>
        <strain evidence="4">H3B36</strain>
    </source>
</reference>
<evidence type="ECO:0000313" key="4">
    <source>
        <dbReference type="Proteomes" id="UP000034029"/>
    </source>
</evidence>
<dbReference type="PANTHER" id="PTHR13696">
    <property type="entry name" value="P-LOOP CONTAINING NUCLEOSIDE TRIPHOSPHATE HYDROLASE"/>
    <property type="match status" value="1"/>
</dbReference>
<reference evidence="3 5" key="3">
    <citation type="submission" date="2016-10" db="EMBL/GenBank/DDBJ databases">
        <authorList>
            <person name="Varghese N."/>
            <person name="Submissions S."/>
        </authorList>
    </citation>
    <scope>NUCLEOTIDE SEQUENCE [LARGE SCALE GENOMIC DNA]</scope>
    <source>
        <strain evidence="3 5">CGMCC 1.6501</strain>
    </source>
</reference>
<dbReference type="Gene3D" id="3.40.50.10850">
    <property type="entry name" value="Ntrc-like two-domain protein"/>
    <property type="match status" value="1"/>
</dbReference>
<sequence length="365" mass="42574">MQKIKVVLVSNDTEYINLFESYLMDNEYNNKLLVEIFHDFNKMNESVKNSNHNILLSELYPTDEELQNMEKVFDRVVLLTENKQGFEEEIFKYQPFDNIVETLLMYYYDNDGRLLESKNERNTSTIAFASGNGGTGKTLLSLMLGKVLSKHSQKVFYLSLEQMLSASSYLESDKPKSSEIFYFLKDNPYRLLSKFHKLKDTDAATGIDFFPVNINFDEIDSLNTLDIENLVKTITSLNEYDFLIIDMDSRLCEINSEILRLSNEIFWILESNETSFMKTKAIMEMDGLQQEIDNKKIHYIVNKFGENLFADNGEYNFNIESKIKFNPEWLNYNEKEKVLEDSEIGSELLKSLSRISLAMEVSDEK</sequence>
<reference evidence="2 4" key="1">
    <citation type="journal article" date="2015" name="Int. J. Syst. Evol. Microbiol.">
        <title>Complete genome sequence of Salinicoccus halodurans H3B36, isolated from the Qaidam Basin in China.</title>
        <authorList>
            <person name="Jiang K."/>
            <person name="Xue Y."/>
            <person name="Ma Y."/>
        </authorList>
    </citation>
    <scope>NUCLEOTIDE SEQUENCE [LARGE SCALE GENOMIC DNA]</scope>
    <source>
        <strain evidence="2 4">H3B36</strain>
    </source>
</reference>
<dbReference type="InterPro" id="IPR027417">
    <property type="entry name" value="P-loop_NTPase"/>
</dbReference>
<evidence type="ECO:0000313" key="3">
    <source>
        <dbReference type="EMBL" id="SFK83336.1"/>
    </source>
</evidence>
<dbReference type="SUPFAM" id="SSF52540">
    <property type="entry name" value="P-loop containing nucleoside triphosphate hydrolases"/>
    <property type="match status" value="1"/>
</dbReference>
<dbReference type="Pfam" id="PF13614">
    <property type="entry name" value="AAA_31"/>
    <property type="match status" value="1"/>
</dbReference>
<dbReference type="Proteomes" id="UP000034029">
    <property type="component" value="Chromosome"/>
</dbReference>
<evidence type="ECO:0000259" key="1">
    <source>
        <dbReference type="Pfam" id="PF13614"/>
    </source>
</evidence>
<dbReference type="Proteomes" id="UP000183090">
    <property type="component" value="Unassembled WGS sequence"/>
</dbReference>
<dbReference type="EMBL" id="CP011366">
    <property type="protein sequence ID" value="AKG73252.1"/>
    <property type="molecule type" value="Genomic_DNA"/>
</dbReference>
<dbReference type="RefSeq" id="WP_046789444.1">
    <property type="nucleotide sequence ID" value="NZ_CP011366.1"/>
</dbReference>
<organism evidence="3 5">
    <name type="scientific">Salinicoccus halodurans</name>
    <dbReference type="NCBI Taxonomy" id="407035"/>
    <lineage>
        <taxon>Bacteria</taxon>
        <taxon>Bacillati</taxon>
        <taxon>Bacillota</taxon>
        <taxon>Bacilli</taxon>
        <taxon>Bacillales</taxon>
        <taxon>Staphylococcaceae</taxon>
        <taxon>Salinicoccus</taxon>
    </lineage>
</organism>
<protein>
    <submittedName>
        <fullName evidence="3">Flp pilus assembly protein, ATPase CpaE</fullName>
    </submittedName>
</protein>